<evidence type="ECO:0000313" key="8">
    <source>
        <dbReference type="RefSeq" id="XP_039143953.1"/>
    </source>
</evidence>
<dbReference type="InterPro" id="IPR036457">
    <property type="entry name" value="PPM-type-like_dom_sf"/>
</dbReference>
<dbReference type="PROSITE" id="PS51746">
    <property type="entry name" value="PPM_2"/>
    <property type="match status" value="1"/>
</dbReference>
<evidence type="ECO:0000256" key="3">
    <source>
        <dbReference type="ARBA" id="ARBA00022912"/>
    </source>
</evidence>
<feature type="domain" description="PPM-type phosphatase" evidence="6">
    <location>
        <begin position="1"/>
        <end position="171"/>
    </location>
</feature>
<keyword evidence="3" id="KW-0904">Protein phosphatase</keyword>
<gene>
    <name evidence="8" type="primary">LOC120281090</name>
</gene>
<evidence type="ECO:0000313" key="7">
    <source>
        <dbReference type="Proteomes" id="UP001515500"/>
    </source>
</evidence>
<dbReference type="RefSeq" id="XP_039143953.1">
    <property type="nucleotide sequence ID" value="XM_039288019.1"/>
</dbReference>
<dbReference type="Proteomes" id="UP001515500">
    <property type="component" value="Chromosome 17"/>
</dbReference>
<reference evidence="8" key="1">
    <citation type="submission" date="2025-08" db="UniProtKB">
        <authorList>
            <consortium name="RefSeq"/>
        </authorList>
    </citation>
    <scope>IDENTIFICATION</scope>
</reference>
<evidence type="ECO:0000256" key="4">
    <source>
        <dbReference type="ARBA" id="ARBA00047761"/>
    </source>
</evidence>
<protein>
    <recommendedName>
        <fullName evidence="1">protein-serine/threonine phosphatase</fullName>
        <ecNumber evidence="1">3.1.3.16</ecNumber>
    </recommendedName>
</protein>
<dbReference type="Pfam" id="PF00481">
    <property type="entry name" value="PP2C"/>
    <property type="match status" value="1"/>
</dbReference>
<dbReference type="PANTHER" id="PTHR47992">
    <property type="entry name" value="PROTEIN PHOSPHATASE"/>
    <property type="match status" value="1"/>
</dbReference>
<keyword evidence="2" id="KW-0378">Hydrolase</keyword>
<comment type="catalytic activity">
    <reaction evidence="4">
        <text>O-phospho-L-seryl-[protein] + H2O = L-seryl-[protein] + phosphate</text>
        <dbReference type="Rhea" id="RHEA:20629"/>
        <dbReference type="Rhea" id="RHEA-COMP:9863"/>
        <dbReference type="Rhea" id="RHEA-COMP:11604"/>
        <dbReference type="ChEBI" id="CHEBI:15377"/>
        <dbReference type="ChEBI" id="CHEBI:29999"/>
        <dbReference type="ChEBI" id="CHEBI:43474"/>
        <dbReference type="ChEBI" id="CHEBI:83421"/>
        <dbReference type="EC" id="3.1.3.16"/>
    </reaction>
</comment>
<dbReference type="SUPFAM" id="SSF81606">
    <property type="entry name" value="PP2C-like"/>
    <property type="match status" value="1"/>
</dbReference>
<dbReference type="AlphaFoldDB" id="A0AB40CXM5"/>
<evidence type="ECO:0000256" key="5">
    <source>
        <dbReference type="ARBA" id="ARBA00048336"/>
    </source>
</evidence>
<evidence type="ECO:0000256" key="2">
    <source>
        <dbReference type="ARBA" id="ARBA00022801"/>
    </source>
</evidence>
<evidence type="ECO:0000256" key="1">
    <source>
        <dbReference type="ARBA" id="ARBA00013081"/>
    </source>
</evidence>
<dbReference type="Gene3D" id="3.60.40.10">
    <property type="entry name" value="PPM-type phosphatase domain"/>
    <property type="match status" value="1"/>
</dbReference>
<dbReference type="GO" id="GO:0004722">
    <property type="term" value="F:protein serine/threonine phosphatase activity"/>
    <property type="evidence" value="ECO:0007669"/>
    <property type="project" value="UniProtKB-EC"/>
</dbReference>
<comment type="catalytic activity">
    <reaction evidence="5">
        <text>O-phospho-L-threonyl-[protein] + H2O = L-threonyl-[protein] + phosphate</text>
        <dbReference type="Rhea" id="RHEA:47004"/>
        <dbReference type="Rhea" id="RHEA-COMP:11060"/>
        <dbReference type="Rhea" id="RHEA-COMP:11605"/>
        <dbReference type="ChEBI" id="CHEBI:15377"/>
        <dbReference type="ChEBI" id="CHEBI:30013"/>
        <dbReference type="ChEBI" id="CHEBI:43474"/>
        <dbReference type="ChEBI" id="CHEBI:61977"/>
        <dbReference type="EC" id="3.1.3.16"/>
    </reaction>
</comment>
<dbReference type="CDD" id="cd00143">
    <property type="entry name" value="PP2Cc"/>
    <property type="match status" value="1"/>
</dbReference>
<dbReference type="InterPro" id="IPR015655">
    <property type="entry name" value="PP2C"/>
</dbReference>
<name>A0AB40CXM5_DIOCR</name>
<dbReference type="EC" id="3.1.3.16" evidence="1"/>
<keyword evidence="7" id="KW-1185">Reference proteome</keyword>
<dbReference type="GeneID" id="120281090"/>
<accession>A0AB40CXM5</accession>
<organism evidence="7 8">
    <name type="scientific">Dioscorea cayennensis subsp. rotundata</name>
    <name type="common">White Guinea yam</name>
    <name type="synonym">Dioscorea rotundata</name>
    <dbReference type="NCBI Taxonomy" id="55577"/>
    <lineage>
        <taxon>Eukaryota</taxon>
        <taxon>Viridiplantae</taxon>
        <taxon>Streptophyta</taxon>
        <taxon>Embryophyta</taxon>
        <taxon>Tracheophyta</taxon>
        <taxon>Spermatophyta</taxon>
        <taxon>Magnoliopsida</taxon>
        <taxon>Liliopsida</taxon>
        <taxon>Dioscoreales</taxon>
        <taxon>Dioscoreaceae</taxon>
        <taxon>Dioscorea</taxon>
    </lineage>
</organism>
<proteinExistence type="predicted"/>
<dbReference type="InterPro" id="IPR001932">
    <property type="entry name" value="PPM-type_phosphatase-like_dom"/>
</dbReference>
<dbReference type="SMART" id="SM00332">
    <property type="entry name" value="PP2Cc"/>
    <property type="match status" value="1"/>
</dbReference>
<sequence length="171" mass="18912">MAEMVCLICAKRMHVILVELVISSEWDRDWTGALKPCFSIVDQEAIFNSALRLVGSTMVMAIVGGHQIIISNCGDYRAVLSRDGVTIPLTVDQKPNRPDEKARIETTRGLVLSVFNPRMLGILNISRSIEPEIRVSNRTKGDEFLILASDGIWNNVSNDEACDDVPNAEVV</sequence>
<evidence type="ECO:0000259" key="6">
    <source>
        <dbReference type="PROSITE" id="PS51746"/>
    </source>
</evidence>